<evidence type="ECO:0000259" key="2">
    <source>
        <dbReference type="Pfam" id="PF24238"/>
    </source>
</evidence>
<evidence type="ECO:0000313" key="7">
    <source>
        <dbReference type="Proteomes" id="UP000255389"/>
    </source>
</evidence>
<accession>A0A0N9Y5W6</accession>
<feature type="domain" description="CDGP" evidence="2">
    <location>
        <begin position="28"/>
        <end position="97"/>
    </location>
</feature>
<sequence length="99" mass="10284">MKPYIVGGLAAALVTGGLVLAAPPAGAGCQYGGPVISKCDGPVQPDGTWQRCMGTWGYVPSGFSSHLVPVKRCDVMGPGHDFAPWDTPFADPPTRIEDN</sequence>
<dbReference type="PROSITE" id="PS51257">
    <property type="entry name" value="PROKAR_LIPOPROTEIN"/>
    <property type="match status" value="1"/>
</dbReference>
<proteinExistence type="predicted"/>
<dbReference type="EMBL" id="JAWLVV010000095">
    <property type="protein sequence ID" value="MDV7295668.1"/>
    <property type="molecule type" value="Genomic_DNA"/>
</dbReference>
<dbReference type="Pfam" id="PF24238">
    <property type="entry name" value="CDGP"/>
    <property type="match status" value="1"/>
</dbReference>
<dbReference type="Proteomes" id="UP000255389">
    <property type="component" value="Unassembled WGS sequence"/>
</dbReference>
<feature type="chain" id="PRO_5044367460" description="CDGP domain-containing protein" evidence="1">
    <location>
        <begin position="22"/>
        <end position="99"/>
    </location>
</feature>
<keyword evidence="6" id="KW-1185">Reference proteome</keyword>
<dbReference type="PATRIC" id="fig|1766.6.peg.830"/>
<evidence type="ECO:0000313" key="6">
    <source>
        <dbReference type="Proteomes" id="UP000057134"/>
    </source>
</evidence>
<evidence type="ECO:0000256" key="1">
    <source>
        <dbReference type="SAM" id="SignalP"/>
    </source>
</evidence>
<reference evidence="3 6" key="1">
    <citation type="journal article" date="2015" name="MBio">
        <title>Enzymatic Degradation of Phenazines Can Generate Energy and Protect Sensitive Organisms from Toxicity.</title>
        <authorList>
            <person name="Costa K.C."/>
            <person name="Bergkessel M."/>
            <person name="Saunders S."/>
            <person name="Korlach J."/>
            <person name="Newman D.K."/>
        </authorList>
    </citation>
    <scope>NUCLEOTIDE SEQUENCE [LARGE SCALE GENOMIC DNA]</scope>
    <source>
        <strain evidence="3 6">CT6</strain>
    </source>
</reference>
<feature type="signal peptide" evidence="1">
    <location>
        <begin position="1"/>
        <end position="21"/>
    </location>
</feature>
<dbReference type="EMBL" id="UGQY01000004">
    <property type="protein sequence ID" value="SUA04262.1"/>
    <property type="molecule type" value="Genomic_DNA"/>
</dbReference>
<dbReference type="STRING" id="1766.XA26_08400"/>
<dbReference type="AlphaFoldDB" id="A0A0N9Y5W6"/>
<dbReference type="Proteomes" id="UP001186041">
    <property type="component" value="Unassembled WGS sequence"/>
</dbReference>
<dbReference type="KEGG" id="mft:XA26_08400"/>
<organism evidence="3 6">
    <name type="scientific">Mycolicibacterium fortuitum</name>
    <name type="common">Mycobacterium fortuitum</name>
    <dbReference type="NCBI Taxonomy" id="1766"/>
    <lineage>
        <taxon>Bacteria</taxon>
        <taxon>Bacillati</taxon>
        <taxon>Actinomycetota</taxon>
        <taxon>Actinomycetes</taxon>
        <taxon>Mycobacteriales</taxon>
        <taxon>Mycobacteriaceae</taxon>
        <taxon>Mycolicibacterium</taxon>
    </lineage>
</organism>
<evidence type="ECO:0000313" key="3">
    <source>
        <dbReference type="EMBL" id="ALI24700.1"/>
    </source>
</evidence>
<dbReference type="RefSeq" id="WP_004571512.1">
    <property type="nucleotide sequence ID" value="NZ_CP011269.1"/>
</dbReference>
<keyword evidence="1" id="KW-0732">Signal</keyword>
<evidence type="ECO:0000313" key="5">
    <source>
        <dbReference type="EMBL" id="SUA04262.1"/>
    </source>
</evidence>
<evidence type="ECO:0000313" key="4">
    <source>
        <dbReference type="EMBL" id="MDV7295668.1"/>
    </source>
</evidence>
<dbReference type="Proteomes" id="UP000057134">
    <property type="component" value="Chromosome"/>
</dbReference>
<dbReference type="GeneID" id="93411349"/>
<reference evidence="4" key="3">
    <citation type="submission" date="2023-10" db="EMBL/GenBank/DDBJ databases">
        <title>Mycolicibacterium fortuitum clinical isolates causing pulmonary infections in humans.</title>
        <authorList>
            <person name="Mejia-Ponce P.M."/>
            <person name="Zenteno-Cuevas R."/>
            <person name="Licona-Cassani C."/>
        </authorList>
    </citation>
    <scope>NUCLEOTIDE SEQUENCE</scope>
    <source>
        <strain evidence="4">M8</strain>
    </source>
</reference>
<dbReference type="EMBL" id="CP011269">
    <property type="protein sequence ID" value="ALI24700.1"/>
    <property type="molecule type" value="Genomic_DNA"/>
</dbReference>
<protein>
    <recommendedName>
        <fullName evidence="2">CDGP domain-containing protein</fullName>
    </recommendedName>
</protein>
<reference evidence="5 7" key="2">
    <citation type="submission" date="2018-06" db="EMBL/GenBank/DDBJ databases">
        <authorList>
            <consortium name="Pathogen Informatics"/>
            <person name="Doyle S."/>
        </authorList>
    </citation>
    <scope>NUCLEOTIDE SEQUENCE [LARGE SCALE GENOMIC DNA]</scope>
    <source>
        <strain evidence="5 7">NCTC1542</strain>
    </source>
</reference>
<dbReference type="InterPro" id="IPR056271">
    <property type="entry name" value="CDGP_dom"/>
</dbReference>
<gene>
    <name evidence="5" type="ORF">NCTC1542_05759</name>
    <name evidence="4" type="ORF">R4485_36580</name>
    <name evidence="3" type="ORF">XA26_08400</name>
</gene>
<name>A0A0N9Y5W6_MYCFO</name>